<reference evidence="2 3" key="1">
    <citation type="submission" date="2021-01" db="EMBL/GenBank/DDBJ databases">
        <title>WGS of actinomycetes isolated from Thailand.</title>
        <authorList>
            <person name="Thawai C."/>
        </authorList>
    </citation>
    <scope>NUCLEOTIDE SEQUENCE [LARGE SCALE GENOMIC DNA]</scope>
    <source>
        <strain evidence="2 3">CH5-8</strain>
    </source>
</reference>
<evidence type="ECO:0000256" key="1">
    <source>
        <dbReference type="SAM" id="MobiDB-lite"/>
    </source>
</evidence>
<dbReference type="InterPro" id="IPR013324">
    <property type="entry name" value="RNA_pol_sigma_r3/r4-like"/>
</dbReference>
<protein>
    <submittedName>
        <fullName evidence="2">Sigma-70 family RNA polymerase sigma factor</fullName>
    </submittedName>
</protein>
<feature type="region of interest" description="Disordered" evidence="1">
    <location>
        <begin position="1"/>
        <end position="21"/>
    </location>
</feature>
<gene>
    <name evidence="2" type="ORF">JK361_32870</name>
</gene>
<evidence type="ECO:0000313" key="3">
    <source>
        <dbReference type="Proteomes" id="UP000621386"/>
    </source>
</evidence>
<proteinExistence type="predicted"/>
<feature type="compositionally biased region" description="Pro residues" evidence="1">
    <location>
        <begin position="1"/>
        <end position="13"/>
    </location>
</feature>
<name>A0ABS1PAZ5_9ACTN</name>
<keyword evidence="3" id="KW-1185">Reference proteome</keyword>
<accession>A0ABS1PAZ5</accession>
<dbReference type="SUPFAM" id="SSF88659">
    <property type="entry name" value="Sigma3 and sigma4 domains of RNA polymerase sigma factors"/>
    <property type="match status" value="1"/>
</dbReference>
<evidence type="ECO:0000313" key="2">
    <source>
        <dbReference type="EMBL" id="MBL1109329.1"/>
    </source>
</evidence>
<comment type="caution">
    <text evidence="2">The sequence shown here is derived from an EMBL/GenBank/DDBJ whole genome shotgun (WGS) entry which is preliminary data.</text>
</comment>
<organism evidence="2 3">
    <name type="scientific">Streptomyces musisoli</name>
    <dbReference type="NCBI Taxonomy" id="2802280"/>
    <lineage>
        <taxon>Bacteria</taxon>
        <taxon>Bacillati</taxon>
        <taxon>Actinomycetota</taxon>
        <taxon>Actinomycetes</taxon>
        <taxon>Kitasatosporales</taxon>
        <taxon>Streptomycetaceae</taxon>
        <taxon>Streptomyces</taxon>
    </lineage>
</organism>
<sequence>MMPPDPSQPPPGRPGRKLGPITESAGSIHRAWLEPMREAYFASGRTLGDLSVEVPLAKSKLSELLRGANLYPRWEIVSRLATLLGLPYVPLHRLWKQAALEAHKSRDWVDRSTDNTTALTTTHAAPPIDHRAFCEDVEQDYLLYAQAFIPDDCQCEAAVTDTFDILWLSWNDALASADTRRFAWEVLRRTVMSRTPHIDGRPCFSQAAFDTVELTYLTDEEARTRQLTETIALFQVMSRLPVNQFDVMALRILWRMPTERVSELLGLAPALVRSSQRHAEHFLKSTLYPLENDEGTTP</sequence>
<dbReference type="Proteomes" id="UP000621386">
    <property type="component" value="Unassembled WGS sequence"/>
</dbReference>
<dbReference type="EMBL" id="JAERRH010000019">
    <property type="protein sequence ID" value="MBL1109329.1"/>
    <property type="molecule type" value="Genomic_DNA"/>
</dbReference>